<dbReference type="AlphaFoldDB" id="A0A2K2H5M5"/>
<dbReference type="GO" id="GO:0016491">
    <property type="term" value="F:oxidoreductase activity"/>
    <property type="evidence" value="ECO:0007669"/>
    <property type="project" value="UniProtKB-KW"/>
</dbReference>
<dbReference type="SUPFAM" id="SSF51395">
    <property type="entry name" value="FMN-linked oxidoreductases"/>
    <property type="match status" value="1"/>
</dbReference>
<comment type="caution">
    <text evidence="4">The sequence shown here is derived from an EMBL/GenBank/DDBJ whole genome shotgun (WGS) entry which is preliminary data.</text>
</comment>
<dbReference type="GO" id="GO:0010181">
    <property type="term" value="F:FMN binding"/>
    <property type="evidence" value="ECO:0007669"/>
    <property type="project" value="InterPro"/>
</dbReference>
<dbReference type="PANTHER" id="PTHR43656:SF2">
    <property type="entry name" value="BINDING OXIDOREDUCTASE, PUTATIVE (AFU_ORTHOLOGUE AFUA_2G08260)-RELATED"/>
    <property type="match status" value="1"/>
</dbReference>
<dbReference type="RefSeq" id="WP_103116855.1">
    <property type="nucleotide sequence ID" value="NZ_PPFX01000061.1"/>
</dbReference>
<evidence type="ECO:0000256" key="2">
    <source>
        <dbReference type="ARBA" id="ARBA00023002"/>
    </source>
</evidence>
<name>A0A2K2H5M5_9BACT</name>
<keyword evidence="2" id="KW-0560">Oxidoreductase</keyword>
<feature type="domain" description="NADH:flavin oxidoreductase/NADH oxidase N-terminal" evidence="3">
    <location>
        <begin position="1"/>
        <end position="199"/>
    </location>
</feature>
<proteinExistence type="predicted"/>
<dbReference type="Proteomes" id="UP000236340">
    <property type="component" value="Unassembled WGS sequence"/>
</dbReference>
<protein>
    <recommendedName>
        <fullName evidence="3">NADH:flavin oxidoreductase/NADH oxidase N-terminal domain-containing protein</fullName>
    </recommendedName>
</protein>
<dbReference type="OrthoDB" id="9784632at2"/>
<evidence type="ECO:0000259" key="3">
    <source>
        <dbReference type="Pfam" id="PF00724"/>
    </source>
</evidence>
<evidence type="ECO:0000256" key="1">
    <source>
        <dbReference type="ARBA" id="ARBA00022630"/>
    </source>
</evidence>
<accession>A0A2K2H5M5</accession>
<gene>
    <name evidence="4" type="ORF">C2E25_16710</name>
</gene>
<reference evidence="4 5" key="1">
    <citation type="journal article" date="2018" name="Genome Announc.">
        <title>Genome Sequence of Geothermobacter sp. HR-1 Iron Reducer from the Loihi Seamount.</title>
        <authorList>
            <person name="Smith H."/>
            <person name="Abuyen K."/>
            <person name="Tremblay J."/>
            <person name="Savalia P."/>
            <person name="Perez-Rodriguez I."/>
            <person name="Emerson D."/>
            <person name="Tully B."/>
            <person name="Amend J."/>
        </authorList>
    </citation>
    <scope>NUCLEOTIDE SEQUENCE [LARGE SCALE GENOMIC DNA]</scope>
    <source>
        <strain evidence="4 5">HR-1</strain>
    </source>
</reference>
<dbReference type="InterPro" id="IPR051799">
    <property type="entry name" value="NADH_flavin_oxidoreductase"/>
</dbReference>
<keyword evidence="1" id="KW-0285">Flavoprotein</keyword>
<dbReference type="InterPro" id="IPR001155">
    <property type="entry name" value="OxRdtase_FMN_N"/>
</dbReference>
<evidence type="ECO:0000313" key="4">
    <source>
        <dbReference type="EMBL" id="PNU18622.1"/>
    </source>
</evidence>
<sequence length="236" mass="25553">MTAADIDRVIDAFAAAAERACRVGFDAIQLHAAHGYLINQFLSPLCNRQTDSYGGELRNRMRFLLQVYGAVRETIGPHRPLLAKLSLNDNLPGGLTAEDAIQVARELDEAGIDGIEVSSGTPASGERTPVRRCGTDDPPLPCYNLELAARLRPQVRCPLLLVGGIRRRKDAEAVLQAGSADFISLCRPFICEPALARQWQFGGSDAASRCISCNGCFKTAFRGNLRCVQPLRGNAS</sequence>
<dbReference type="Gene3D" id="3.20.20.70">
    <property type="entry name" value="Aldolase class I"/>
    <property type="match status" value="1"/>
</dbReference>
<evidence type="ECO:0000313" key="5">
    <source>
        <dbReference type="Proteomes" id="UP000236340"/>
    </source>
</evidence>
<dbReference type="EMBL" id="PPFX01000061">
    <property type="protein sequence ID" value="PNU18622.1"/>
    <property type="molecule type" value="Genomic_DNA"/>
</dbReference>
<dbReference type="Pfam" id="PF00724">
    <property type="entry name" value="Oxidored_FMN"/>
    <property type="match status" value="1"/>
</dbReference>
<organism evidence="4 5">
    <name type="scientific">Geothermobacter hydrogeniphilus</name>
    <dbReference type="NCBI Taxonomy" id="1969733"/>
    <lineage>
        <taxon>Bacteria</taxon>
        <taxon>Pseudomonadati</taxon>
        <taxon>Thermodesulfobacteriota</taxon>
        <taxon>Desulfuromonadia</taxon>
        <taxon>Desulfuromonadales</taxon>
        <taxon>Geothermobacteraceae</taxon>
        <taxon>Geothermobacter</taxon>
    </lineage>
</organism>
<dbReference type="InterPro" id="IPR013785">
    <property type="entry name" value="Aldolase_TIM"/>
</dbReference>
<dbReference type="PANTHER" id="PTHR43656">
    <property type="entry name" value="BINDING OXIDOREDUCTASE, PUTATIVE (AFU_ORTHOLOGUE AFUA_2G08260)-RELATED"/>
    <property type="match status" value="1"/>
</dbReference>